<reference evidence="1" key="1">
    <citation type="journal article" date="2023" name="Science">
        <title>Genome structures resolve the early diversification of teleost fishes.</title>
        <authorList>
            <person name="Parey E."/>
            <person name="Louis A."/>
            <person name="Montfort J."/>
            <person name="Bouchez O."/>
            <person name="Roques C."/>
            <person name="Iampietro C."/>
            <person name="Lluch J."/>
            <person name="Castinel A."/>
            <person name="Donnadieu C."/>
            <person name="Desvignes T."/>
            <person name="Floi Bucao C."/>
            <person name="Jouanno E."/>
            <person name="Wen M."/>
            <person name="Mejri S."/>
            <person name="Dirks R."/>
            <person name="Jansen H."/>
            <person name="Henkel C."/>
            <person name="Chen W.J."/>
            <person name="Zahm M."/>
            <person name="Cabau C."/>
            <person name="Klopp C."/>
            <person name="Thompson A.W."/>
            <person name="Robinson-Rechavi M."/>
            <person name="Braasch I."/>
            <person name="Lecointre G."/>
            <person name="Bobe J."/>
            <person name="Postlethwait J.H."/>
            <person name="Berthelot C."/>
            <person name="Roest Crollius H."/>
            <person name="Guiguen Y."/>
        </authorList>
    </citation>
    <scope>NUCLEOTIDE SEQUENCE</scope>
    <source>
        <strain evidence="1">NC1722</strain>
    </source>
</reference>
<organism evidence="1 2">
    <name type="scientific">Aldrovandia affinis</name>
    <dbReference type="NCBI Taxonomy" id="143900"/>
    <lineage>
        <taxon>Eukaryota</taxon>
        <taxon>Metazoa</taxon>
        <taxon>Chordata</taxon>
        <taxon>Craniata</taxon>
        <taxon>Vertebrata</taxon>
        <taxon>Euteleostomi</taxon>
        <taxon>Actinopterygii</taxon>
        <taxon>Neopterygii</taxon>
        <taxon>Teleostei</taxon>
        <taxon>Notacanthiformes</taxon>
        <taxon>Halosauridae</taxon>
        <taxon>Aldrovandia</taxon>
    </lineage>
</organism>
<evidence type="ECO:0000313" key="2">
    <source>
        <dbReference type="Proteomes" id="UP001221898"/>
    </source>
</evidence>
<protein>
    <submittedName>
        <fullName evidence="1">Uncharacterized protein</fullName>
    </submittedName>
</protein>
<keyword evidence="2" id="KW-1185">Reference proteome</keyword>
<evidence type="ECO:0000313" key="1">
    <source>
        <dbReference type="EMBL" id="KAJ8408453.1"/>
    </source>
</evidence>
<accession>A0AAD7SUJ6</accession>
<dbReference type="Proteomes" id="UP001221898">
    <property type="component" value="Unassembled WGS sequence"/>
</dbReference>
<proteinExistence type="predicted"/>
<comment type="caution">
    <text evidence="1">The sequence shown here is derived from an EMBL/GenBank/DDBJ whole genome shotgun (WGS) entry which is preliminary data.</text>
</comment>
<dbReference type="EMBL" id="JAINUG010000035">
    <property type="protein sequence ID" value="KAJ8408453.1"/>
    <property type="molecule type" value="Genomic_DNA"/>
</dbReference>
<dbReference type="AlphaFoldDB" id="A0AAD7SUJ6"/>
<sequence>MLVPPNYGRGVWGAQGRALSCHLLPVPGLPDSAAQIRSLSRFRVVRARVAEKRAEPSLLRSPCLRGERFPGEKEPKGNKYVALWRIIPDLERFVICAGEGGLRAQAPHSFLHISTEHNKHSSLYLTGHSSVRFAHSGCHVFRKAYDSKCCTAQGLRVAWRDVSVCCESPLCCLSGLLCGWLKPCAAPSLSVRPSPLAAPLGPANSHPLPPSGGIGYQNASLIS</sequence>
<name>A0AAD7SUJ6_9TELE</name>
<gene>
    <name evidence="1" type="ORF">AAFF_G00258670</name>
</gene>